<keyword evidence="3" id="KW-0378">Hydrolase</keyword>
<dbReference type="Proteomes" id="UP000245474">
    <property type="component" value="Unassembled WGS sequence"/>
</dbReference>
<evidence type="ECO:0000313" key="5">
    <source>
        <dbReference type="EMBL" id="PWG60985.1"/>
    </source>
</evidence>
<keyword evidence="6" id="KW-1185">Reference proteome</keyword>
<dbReference type="GO" id="GO:0004536">
    <property type="term" value="F:DNA nuclease activity"/>
    <property type="evidence" value="ECO:0007669"/>
    <property type="project" value="InterPro"/>
</dbReference>
<keyword evidence="2" id="KW-0540">Nuclease</keyword>
<evidence type="ECO:0000313" key="6">
    <source>
        <dbReference type="Proteomes" id="UP000245474"/>
    </source>
</evidence>
<dbReference type="OrthoDB" id="1201035at2"/>
<dbReference type="InterPro" id="IPR036691">
    <property type="entry name" value="Endo/exonu/phosph_ase_sf"/>
</dbReference>
<evidence type="ECO:0000256" key="1">
    <source>
        <dbReference type="ARBA" id="ARBA00007359"/>
    </source>
</evidence>
<dbReference type="PANTHER" id="PTHR11371">
    <property type="entry name" value="DEOXYRIBONUCLEASE"/>
    <property type="match status" value="1"/>
</dbReference>
<organism evidence="5 6">
    <name type="scientific">Sediminicurvatus halobius</name>
    <dbReference type="NCBI Taxonomy" id="2182432"/>
    <lineage>
        <taxon>Bacteria</taxon>
        <taxon>Pseudomonadati</taxon>
        <taxon>Pseudomonadota</taxon>
        <taxon>Gammaproteobacteria</taxon>
        <taxon>Chromatiales</taxon>
        <taxon>Ectothiorhodospiraceae</taxon>
        <taxon>Sediminicurvatus</taxon>
    </lineage>
</organism>
<dbReference type="GO" id="GO:0004519">
    <property type="term" value="F:endonuclease activity"/>
    <property type="evidence" value="ECO:0007669"/>
    <property type="project" value="UniProtKB-KW"/>
</dbReference>
<evidence type="ECO:0000259" key="4">
    <source>
        <dbReference type="Pfam" id="PF03372"/>
    </source>
</evidence>
<feature type="domain" description="Endonuclease/exonuclease/phosphatase" evidence="4">
    <location>
        <begin position="13"/>
        <end position="248"/>
    </location>
</feature>
<dbReference type="GO" id="GO:0006308">
    <property type="term" value="P:DNA catabolic process"/>
    <property type="evidence" value="ECO:0007669"/>
    <property type="project" value="InterPro"/>
</dbReference>
<dbReference type="PANTHER" id="PTHR11371:SF31">
    <property type="entry name" value="EXTRACELLULAR NUCLEASE"/>
    <property type="match status" value="1"/>
</dbReference>
<reference evidence="5 6" key="1">
    <citation type="submission" date="2018-05" db="EMBL/GenBank/DDBJ databases">
        <title>Spiribacter halobius sp. nov., a moderately halophilic bacterium isolated from marine solar saltern.</title>
        <authorList>
            <person name="Zheng W.-S."/>
            <person name="Lu D.-C."/>
            <person name="Du Z.-J."/>
        </authorList>
    </citation>
    <scope>NUCLEOTIDE SEQUENCE [LARGE SCALE GENOMIC DNA]</scope>
    <source>
        <strain evidence="5 6">E85</strain>
    </source>
</reference>
<dbReference type="Pfam" id="PF03372">
    <property type="entry name" value="Exo_endo_phos"/>
    <property type="match status" value="1"/>
</dbReference>
<dbReference type="InterPro" id="IPR005135">
    <property type="entry name" value="Endo/exonuclease/phosphatase"/>
</dbReference>
<dbReference type="SUPFAM" id="SSF81585">
    <property type="entry name" value="PsbU/PolX domain-like"/>
    <property type="match status" value="1"/>
</dbReference>
<dbReference type="InterPro" id="IPR016202">
    <property type="entry name" value="DNase_I"/>
</dbReference>
<dbReference type="Gene3D" id="1.10.150.320">
    <property type="entry name" value="Photosystem II 12 kDa extrinsic protein"/>
    <property type="match status" value="1"/>
</dbReference>
<dbReference type="Pfam" id="PF12836">
    <property type="entry name" value="HHH_3"/>
    <property type="match status" value="1"/>
</dbReference>
<proteinExistence type="inferred from homology"/>
<dbReference type="SUPFAM" id="SSF56219">
    <property type="entry name" value="DNase I-like"/>
    <property type="match status" value="1"/>
</dbReference>
<comment type="caution">
    <text evidence="5">The sequence shown here is derived from an EMBL/GenBank/DDBJ whole genome shotgun (WGS) entry which is preliminary data.</text>
</comment>
<dbReference type="SMART" id="SM00476">
    <property type="entry name" value="DNaseIc"/>
    <property type="match status" value="1"/>
</dbReference>
<gene>
    <name evidence="5" type="ORF">DEM34_18805</name>
</gene>
<sequence length="335" mass="36491">MLAAPAVADLRLASWNIRHLGWDNGKDMQAVASVTAAFDLIAIQELMDPNAVDTLLSTLEVNTGESWRALTSRAFGRSSYQEHYTFVWRSSEVVLAGRIGAYPDPGDRFARDPFAARFRDRETGEELLLATVHIVYGDTVGERVLEITTLDNYWTWLDDKGGEVPLILVGDFNLAPDHASWDELNALADPLLEEGATTLSTNDGEYANLYDNLWLEPSELTVTSSGIFLVPDCLGLEHAYVRERVSDHLPVYLTVGDTRVGCPANDAGVAARQCVDLNEASAEALTGIIHIGPARARAIVEGRPWAEIEALQRISGLSAARVADIRAEGLACIDG</sequence>
<accession>A0A2U2MVV0</accession>
<comment type="similarity">
    <text evidence="1">Belongs to the DNase I family.</text>
</comment>
<dbReference type="GO" id="GO:0016787">
    <property type="term" value="F:hydrolase activity"/>
    <property type="evidence" value="ECO:0007669"/>
    <property type="project" value="UniProtKB-KW"/>
</dbReference>
<dbReference type="AlphaFoldDB" id="A0A2U2MVV0"/>
<protein>
    <submittedName>
        <fullName evidence="5">Endonuclease</fullName>
    </submittedName>
</protein>
<keyword evidence="5" id="KW-0255">Endonuclease</keyword>
<dbReference type="CDD" id="cd10283">
    <property type="entry name" value="MnuA_DNase1-like"/>
    <property type="match status" value="1"/>
</dbReference>
<evidence type="ECO:0000256" key="3">
    <source>
        <dbReference type="ARBA" id="ARBA00022801"/>
    </source>
</evidence>
<name>A0A2U2MVV0_9GAMM</name>
<dbReference type="Gene3D" id="3.60.10.10">
    <property type="entry name" value="Endonuclease/exonuclease/phosphatase"/>
    <property type="match status" value="1"/>
</dbReference>
<dbReference type="EMBL" id="QFFI01000058">
    <property type="protein sequence ID" value="PWG60985.1"/>
    <property type="molecule type" value="Genomic_DNA"/>
</dbReference>
<evidence type="ECO:0000256" key="2">
    <source>
        <dbReference type="ARBA" id="ARBA00022722"/>
    </source>
</evidence>